<dbReference type="Pfam" id="PF15289">
    <property type="entry name" value="RFXA_RFXANK_bdg"/>
    <property type="match status" value="1"/>
</dbReference>
<dbReference type="OrthoDB" id="6249616at2759"/>
<accession>A0A504YRE7</accession>
<feature type="region of interest" description="Disordered" evidence="1">
    <location>
        <begin position="200"/>
        <end position="230"/>
    </location>
</feature>
<dbReference type="InterPro" id="IPR029316">
    <property type="entry name" value="RFXAP_RFXANK-bd"/>
</dbReference>
<dbReference type="EMBL" id="SUNJ01006208">
    <property type="protein sequence ID" value="TPP62999.1"/>
    <property type="molecule type" value="Genomic_DNA"/>
</dbReference>
<feature type="domain" description="Regulatory factor X-associated protein RFXANK-binding" evidence="2">
    <location>
        <begin position="230"/>
        <end position="274"/>
    </location>
</feature>
<keyword evidence="4" id="KW-1185">Reference proteome</keyword>
<feature type="compositionally biased region" description="Polar residues" evidence="1">
    <location>
        <begin position="140"/>
        <end position="162"/>
    </location>
</feature>
<dbReference type="InterPro" id="IPR038308">
    <property type="entry name" value="RFXAP_C_sf"/>
</dbReference>
<organism evidence="3 4">
    <name type="scientific">Fasciola gigantica</name>
    <name type="common">Giant liver fluke</name>
    <dbReference type="NCBI Taxonomy" id="46835"/>
    <lineage>
        <taxon>Eukaryota</taxon>
        <taxon>Metazoa</taxon>
        <taxon>Spiralia</taxon>
        <taxon>Lophotrochozoa</taxon>
        <taxon>Platyhelminthes</taxon>
        <taxon>Trematoda</taxon>
        <taxon>Digenea</taxon>
        <taxon>Plagiorchiida</taxon>
        <taxon>Echinostomata</taxon>
        <taxon>Echinostomatoidea</taxon>
        <taxon>Fasciolidae</taxon>
        <taxon>Fasciola</taxon>
    </lineage>
</organism>
<proteinExistence type="predicted"/>
<evidence type="ECO:0000259" key="2">
    <source>
        <dbReference type="Pfam" id="PF15289"/>
    </source>
</evidence>
<feature type="compositionally biased region" description="Low complexity" evidence="1">
    <location>
        <begin position="208"/>
        <end position="226"/>
    </location>
</feature>
<evidence type="ECO:0000313" key="4">
    <source>
        <dbReference type="Proteomes" id="UP000316759"/>
    </source>
</evidence>
<dbReference type="AlphaFoldDB" id="A0A504YRE7"/>
<evidence type="ECO:0000313" key="3">
    <source>
        <dbReference type="EMBL" id="TPP62999.1"/>
    </source>
</evidence>
<dbReference type="Proteomes" id="UP000316759">
    <property type="component" value="Unassembled WGS sequence"/>
</dbReference>
<evidence type="ECO:0000256" key="1">
    <source>
        <dbReference type="SAM" id="MobiDB-lite"/>
    </source>
</evidence>
<comment type="caution">
    <text evidence="3">The sequence shown here is derived from an EMBL/GenBank/DDBJ whole genome shotgun (WGS) entry which is preliminary data.</text>
</comment>
<sequence length="351" mass="37620">MAFTGTNIGQNMQPQLSSYLGGSNPLHRTCHPTSTPSYPLFHPAAMAAVAAAAAGYSQQFGACVGASPLNLTSTPNSLGAYSFQHSGMGRSGYYPSLALPHSSTYSNTYSMNGFTSYKAQQGFSTSRPPYTDPVPNASSTITGATSRNEANGIKTSSASSSKLPIGKTHSRGKKSAKAEEVAVRKRQEFDELVKARTDKLLSDGPMYTPTNGTGPTSSSSSVGSAGLAQTENTSPNYAKLIQAVLDAKTAALLRSPEVVSHLQKQQRTLAEYKRQTELFRVDTRKTTGCQLGNDRQRRQRQGSNPRYASLQFTVMTTMTTAGRNADVLYQAFKESPVRNHTHRVLLIGAST</sequence>
<feature type="region of interest" description="Disordered" evidence="1">
    <location>
        <begin position="140"/>
        <end position="180"/>
    </location>
</feature>
<dbReference type="Gene3D" id="6.10.290.30">
    <property type="entry name" value="Regulatory factor X-associated C-terminal binding domain"/>
    <property type="match status" value="1"/>
</dbReference>
<protein>
    <recommendedName>
        <fullName evidence="2">Regulatory factor X-associated protein RFXANK-binding domain-containing protein</fullName>
    </recommendedName>
</protein>
<reference evidence="3 4" key="1">
    <citation type="submission" date="2019-04" db="EMBL/GenBank/DDBJ databases">
        <title>Annotation for the trematode Fasciola gigantica.</title>
        <authorList>
            <person name="Choi Y.-J."/>
        </authorList>
    </citation>
    <scope>NUCLEOTIDE SEQUENCE [LARGE SCALE GENOMIC DNA]</scope>
    <source>
        <strain evidence="3">Uganda_cow_1</strain>
    </source>
</reference>
<name>A0A504YRE7_FASGI</name>
<gene>
    <name evidence="3" type="ORF">FGIG_04599</name>
</gene>